<dbReference type="KEGG" id="bvz:BRAD3257_1628"/>
<dbReference type="Proteomes" id="UP000246085">
    <property type="component" value="Chromosome BRAD3257"/>
</dbReference>
<evidence type="ECO:0000313" key="1">
    <source>
        <dbReference type="EMBL" id="SPP92751.1"/>
    </source>
</evidence>
<dbReference type="AlphaFoldDB" id="A0A2U3PUA2"/>
<protein>
    <submittedName>
        <fullName evidence="1">Uncharacterized protein</fullName>
    </submittedName>
</protein>
<reference evidence="1 2" key="1">
    <citation type="submission" date="2018-03" db="EMBL/GenBank/DDBJ databases">
        <authorList>
            <person name="Gully D."/>
        </authorList>
    </citation>
    <scope>NUCLEOTIDE SEQUENCE [LARGE SCALE GENOMIC DNA]</scope>
    <source>
        <strain evidence="1">ORS3257</strain>
    </source>
</reference>
<gene>
    <name evidence="1" type="ORF">BRAD3257_1628</name>
</gene>
<proteinExistence type="predicted"/>
<evidence type="ECO:0000313" key="2">
    <source>
        <dbReference type="Proteomes" id="UP000246085"/>
    </source>
</evidence>
<dbReference type="EMBL" id="LS398110">
    <property type="protein sequence ID" value="SPP92751.1"/>
    <property type="molecule type" value="Genomic_DNA"/>
</dbReference>
<accession>A0A2U3PUA2</accession>
<name>A0A2U3PUA2_9BRAD</name>
<sequence>MSRSLLHDLKIRLLVVWAPIVAVFAVSSTPSWGWFWSKRSTVKSYEKCLQENKSSIVNWKVISAKCIEKLATPVPVESVGVGYKEDYETYRNDQEGVQFDKEHALFSWKRNVVIAKPGEYSIIDTSYIATFSADNVLLTSVSAVIRLENGEERTISASEDSPAKSVSAEVLPSVRVSDFGSSSPHHTQCSSTNVSNCISIRVISANGFEIAVD</sequence>
<organism evidence="1 2">
    <name type="scientific">Bradyrhizobium vignae</name>
    <dbReference type="NCBI Taxonomy" id="1549949"/>
    <lineage>
        <taxon>Bacteria</taxon>
        <taxon>Pseudomonadati</taxon>
        <taxon>Pseudomonadota</taxon>
        <taxon>Alphaproteobacteria</taxon>
        <taxon>Hyphomicrobiales</taxon>
        <taxon>Nitrobacteraceae</taxon>
        <taxon>Bradyrhizobium</taxon>
    </lineage>
</organism>